<evidence type="ECO:0000256" key="5">
    <source>
        <dbReference type="ARBA" id="ARBA00022692"/>
    </source>
</evidence>
<feature type="transmembrane region" description="Helical" evidence="12">
    <location>
        <begin position="263"/>
        <end position="284"/>
    </location>
</feature>
<feature type="domain" description="Cytochrome b561" evidence="13">
    <location>
        <begin position="148"/>
        <end position="350"/>
    </location>
</feature>
<evidence type="ECO:0000313" key="15">
    <source>
        <dbReference type="Proteomes" id="UP000268014"/>
    </source>
</evidence>
<comment type="cofactor">
    <cofactor evidence="1">
        <name>heme b</name>
        <dbReference type="ChEBI" id="CHEBI:60344"/>
    </cofactor>
</comment>
<evidence type="ECO:0000256" key="4">
    <source>
        <dbReference type="ARBA" id="ARBA00022617"/>
    </source>
</evidence>
<dbReference type="InterPro" id="IPR006593">
    <property type="entry name" value="Cyt_b561/ferric_Rdtase_TM"/>
</dbReference>
<keyword evidence="10 12" id="KW-0472">Membrane</keyword>
<dbReference type="PANTHER" id="PTHR15422">
    <property type="entry name" value="OS05G0565100 PROTEIN"/>
    <property type="match status" value="1"/>
</dbReference>
<dbReference type="EMBL" id="UZAF01018787">
    <property type="protein sequence ID" value="VDO54966.1"/>
    <property type="molecule type" value="Genomic_DNA"/>
</dbReference>
<keyword evidence="6" id="KW-0479">Metal-binding</keyword>
<feature type="transmembrane region" description="Helical" evidence="12">
    <location>
        <begin position="224"/>
        <end position="243"/>
    </location>
</feature>
<keyword evidence="5 12" id="KW-0812">Transmembrane</keyword>
<evidence type="ECO:0000256" key="2">
    <source>
        <dbReference type="ARBA" id="ARBA00004141"/>
    </source>
</evidence>
<dbReference type="GO" id="GO:0046872">
    <property type="term" value="F:metal ion binding"/>
    <property type="evidence" value="ECO:0007669"/>
    <property type="project" value="UniProtKB-KW"/>
</dbReference>
<dbReference type="WBParaSite" id="HPLM_0001499501-mRNA-1">
    <property type="protein sequence ID" value="HPLM_0001499501-mRNA-1"/>
    <property type="gene ID" value="HPLM_0001499501"/>
</dbReference>
<evidence type="ECO:0000256" key="6">
    <source>
        <dbReference type="ARBA" id="ARBA00022723"/>
    </source>
</evidence>
<keyword evidence="8 12" id="KW-1133">Transmembrane helix</keyword>
<gene>
    <name evidence="14" type="ORF">HPLM_LOCUS14987</name>
</gene>
<dbReference type="GO" id="GO:0016020">
    <property type="term" value="C:membrane"/>
    <property type="evidence" value="ECO:0007669"/>
    <property type="project" value="UniProtKB-SubCell"/>
</dbReference>
<evidence type="ECO:0000313" key="16">
    <source>
        <dbReference type="WBParaSite" id="HPLM_0001499501-mRNA-1"/>
    </source>
</evidence>
<feature type="transmembrane region" description="Helical" evidence="12">
    <location>
        <begin position="371"/>
        <end position="391"/>
    </location>
</feature>
<keyword evidence="15" id="KW-1185">Reference proteome</keyword>
<evidence type="ECO:0000256" key="10">
    <source>
        <dbReference type="ARBA" id="ARBA00023136"/>
    </source>
</evidence>
<dbReference type="GO" id="GO:0020037">
    <property type="term" value="F:heme binding"/>
    <property type="evidence" value="ECO:0007669"/>
    <property type="project" value="TreeGrafter"/>
</dbReference>
<evidence type="ECO:0000256" key="11">
    <source>
        <dbReference type="ARBA" id="ARBA00024225"/>
    </source>
</evidence>
<evidence type="ECO:0000256" key="9">
    <source>
        <dbReference type="ARBA" id="ARBA00023004"/>
    </source>
</evidence>
<sequence>MAECDGIFDVSAGVRIDTDLRLRLTLQKTIQVIESFTFDATSCGETKECFIYKDGLAFSYHVVSPSFIDIELKSQANDTDRFVAVTFANDGRTPSIECSAVNGQPPTLQVPGVDDTLENLQKPGISAFRELYFTNVTASLQNDTLYCSGRVLVTAQNNPEFLTYNPSRNYVITLESGIINGAILMVLSWLFFVPTAVLFARFLRDFWSGTKPGGLCVWYHAHRTCNFIAVVLMIASFICIMISKGWTWTGPGSKSKYYTKVHTLTGLLALILAWLQPLISLVRCSPSDRRRPLFNWVHRLIAVVAFALATTAFAVAALEFRIWPQHMLQLVLVLSPALLLIALTVTFFLVENVIDFDEASYASIQSIRFSIIFWTIGILLGLCIWMTVLLANGYPN</sequence>
<evidence type="ECO:0000256" key="12">
    <source>
        <dbReference type="SAM" id="Phobius"/>
    </source>
</evidence>
<evidence type="ECO:0000256" key="7">
    <source>
        <dbReference type="ARBA" id="ARBA00022982"/>
    </source>
</evidence>
<protein>
    <recommendedName>
        <fullName evidence="11">ascorbate ferrireductase (transmembrane)</fullName>
        <ecNumber evidence="11">7.2.1.3</ecNumber>
    </recommendedName>
</protein>
<dbReference type="PANTHER" id="PTHR15422:SF24">
    <property type="entry name" value="DOMON RELATED DOMAIN-CONTAINING PROTEIN"/>
    <property type="match status" value="1"/>
</dbReference>
<dbReference type="Proteomes" id="UP000268014">
    <property type="component" value="Unassembled WGS sequence"/>
</dbReference>
<keyword evidence="3" id="KW-0813">Transport</keyword>
<keyword evidence="9" id="KW-0408">Iron</keyword>
<dbReference type="STRING" id="6290.A0A158QQH3"/>
<feature type="transmembrane region" description="Helical" evidence="12">
    <location>
        <begin position="296"/>
        <end position="318"/>
    </location>
</feature>
<keyword evidence="7" id="KW-0249">Electron transport</keyword>
<reference evidence="14 15" key="2">
    <citation type="submission" date="2018-11" db="EMBL/GenBank/DDBJ databases">
        <authorList>
            <consortium name="Pathogen Informatics"/>
        </authorList>
    </citation>
    <scope>NUCLEOTIDE SEQUENCE [LARGE SCALE GENOMIC DNA]</scope>
    <source>
        <strain evidence="14 15">MHpl1</strain>
    </source>
</reference>
<evidence type="ECO:0000256" key="8">
    <source>
        <dbReference type="ARBA" id="ARBA00022989"/>
    </source>
</evidence>
<dbReference type="CDD" id="cd08760">
    <property type="entry name" value="Cyt_b561_FRRS1_like"/>
    <property type="match status" value="1"/>
</dbReference>
<feature type="transmembrane region" description="Helical" evidence="12">
    <location>
        <begin position="330"/>
        <end position="350"/>
    </location>
</feature>
<dbReference type="AlphaFoldDB" id="A0A158QQH3"/>
<dbReference type="SMART" id="SM00665">
    <property type="entry name" value="B561"/>
    <property type="match status" value="1"/>
</dbReference>
<evidence type="ECO:0000256" key="1">
    <source>
        <dbReference type="ARBA" id="ARBA00001970"/>
    </source>
</evidence>
<comment type="subcellular location">
    <subcellularLocation>
        <location evidence="2">Membrane</location>
        <topology evidence="2">Multi-pass membrane protein</topology>
    </subcellularLocation>
</comment>
<proteinExistence type="predicted"/>
<dbReference type="OrthoDB" id="2419613at2759"/>
<organism evidence="16">
    <name type="scientific">Haemonchus placei</name>
    <name type="common">Barber's pole worm</name>
    <dbReference type="NCBI Taxonomy" id="6290"/>
    <lineage>
        <taxon>Eukaryota</taxon>
        <taxon>Metazoa</taxon>
        <taxon>Ecdysozoa</taxon>
        <taxon>Nematoda</taxon>
        <taxon>Chromadorea</taxon>
        <taxon>Rhabditida</taxon>
        <taxon>Rhabditina</taxon>
        <taxon>Rhabditomorpha</taxon>
        <taxon>Strongyloidea</taxon>
        <taxon>Trichostrongylidae</taxon>
        <taxon>Haemonchus</taxon>
    </lineage>
</organism>
<evidence type="ECO:0000256" key="3">
    <source>
        <dbReference type="ARBA" id="ARBA00022448"/>
    </source>
</evidence>
<dbReference type="OMA" id="ICIMISK"/>
<dbReference type="GO" id="GO:0140575">
    <property type="term" value="F:transmembrane monodehydroascorbate reductase activity"/>
    <property type="evidence" value="ECO:0007669"/>
    <property type="project" value="InterPro"/>
</dbReference>
<accession>A0A158QQH3</accession>
<feature type="transmembrane region" description="Helical" evidence="12">
    <location>
        <begin position="178"/>
        <end position="203"/>
    </location>
</feature>
<keyword evidence="4" id="KW-0349">Heme</keyword>
<dbReference type="PROSITE" id="PS50939">
    <property type="entry name" value="CYTOCHROME_B561"/>
    <property type="match status" value="1"/>
</dbReference>
<evidence type="ECO:0000313" key="14">
    <source>
        <dbReference type="EMBL" id="VDO54966.1"/>
    </source>
</evidence>
<name>A0A158QQH3_HAEPC</name>
<dbReference type="InterPro" id="IPR045150">
    <property type="entry name" value="CYB561D1/2"/>
</dbReference>
<evidence type="ECO:0000259" key="13">
    <source>
        <dbReference type="PROSITE" id="PS50939"/>
    </source>
</evidence>
<dbReference type="GO" id="GO:0140571">
    <property type="term" value="F:transmembrane ascorbate ferrireductase activity"/>
    <property type="evidence" value="ECO:0007669"/>
    <property type="project" value="UniProtKB-EC"/>
</dbReference>
<dbReference type="Gene3D" id="1.20.120.1770">
    <property type="match status" value="1"/>
</dbReference>
<dbReference type="EC" id="7.2.1.3" evidence="11"/>
<dbReference type="Pfam" id="PF03188">
    <property type="entry name" value="Cytochrom_B561"/>
    <property type="match status" value="1"/>
</dbReference>
<reference evidence="16" key="1">
    <citation type="submission" date="2016-04" db="UniProtKB">
        <authorList>
            <consortium name="WormBaseParasite"/>
        </authorList>
    </citation>
    <scope>IDENTIFICATION</scope>
</reference>